<proteinExistence type="predicted"/>
<dbReference type="InterPro" id="IPR041664">
    <property type="entry name" value="AAA_16"/>
</dbReference>
<dbReference type="Pfam" id="PF00211">
    <property type="entry name" value="Guanylate_cyc"/>
    <property type="match status" value="1"/>
</dbReference>
<evidence type="ECO:0000313" key="4">
    <source>
        <dbReference type="EMBL" id="SRX92169.1"/>
    </source>
</evidence>
<evidence type="ECO:0000256" key="2">
    <source>
        <dbReference type="ARBA" id="ARBA00022840"/>
    </source>
</evidence>
<dbReference type="InterPro" id="IPR029787">
    <property type="entry name" value="Nucleotide_cyclase"/>
</dbReference>
<dbReference type="Pfam" id="PF13191">
    <property type="entry name" value="AAA_16"/>
    <property type="match status" value="1"/>
</dbReference>
<dbReference type="GO" id="GO:0035556">
    <property type="term" value="P:intracellular signal transduction"/>
    <property type="evidence" value="ECO:0007669"/>
    <property type="project" value="InterPro"/>
</dbReference>
<dbReference type="Gene3D" id="3.40.50.300">
    <property type="entry name" value="P-loop containing nucleotide triphosphate hydrolases"/>
    <property type="match status" value="1"/>
</dbReference>
<keyword evidence="1" id="KW-0547">Nucleotide-binding</keyword>
<reference evidence="4 5" key="1">
    <citation type="submission" date="2018-05" db="EMBL/GenBank/DDBJ databases">
        <authorList>
            <consortium name="IHU Genomes"/>
        </authorList>
    </citation>
    <scope>NUCLEOTIDE SEQUENCE [LARGE SCALE GENOMIC DNA]</scope>
    <source>
        <strain evidence="4 5">P7336</strain>
    </source>
</reference>
<feature type="domain" description="Guanylate cyclase" evidence="3">
    <location>
        <begin position="2"/>
        <end position="133"/>
    </location>
</feature>
<dbReference type="Gene3D" id="3.30.70.1230">
    <property type="entry name" value="Nucleotide cyclase"/>
    <property type="match status" value="1"/>
</dbReference>
<gene>
    <name evidence="4" type="ORF">MSP7336_00393</name>
</gene>
<dbReference type="GO" id="GO:0004016">
    <property type="term" value="F:adenylate cyclase activity"/>
    <property type="evidence" value="ECO:0007669"/>
    <property type="project" value="UniProtKB-ARBA"/>
</dbReference>
<dbReference type="AlphaFoldDB" id="A0A375YTJ7"/>
<evidence type="ECO:0000313" key="5">
    <source>
        <dbReference type="Proteomes" id="UP000252015"/>
    </source>
</evidence>
<dbReference type="GO" id="GO:0005524">
    <property type="term" value="F:ATP binding"/>
    <property type="evidence" value="ECO:0007669"/>
    <property type="project" value="UniProtKB-KW"/>
</dbReference>
<keyword evidence="2" id="KW-0067">ATP-binding</keyword>
<dbReference type="CDD" id="cd07302">
    <property type="entry name" value="CHD"/>
    <property type="match status" value="1"/>
</dbReference>
<dbReference type="InterPro" id="IPR027417">
    <property type="entry name" value="P-loop_NTPase"/>
</dbReference>
<dbReference type="EMBL" id="UEGW01000001">
    <property type="protein sequence ID" value="SRX92169.1"/>
    <property type="molecule type" value="Genomic_DNA"/>
</dbReference>
<keyword evidence="5" id="KW-1185">Reference proteome</keyword>
<dbReference type="PANTHER" id="PTHR16305:SF28">
    <property type="entry name" value="GUANYLATE CYCLASE DOMAIN-CONTAINING PROTEIN"/>
    <property type="match status" value="1"/>
</dbReference>
<dbReference type="SUPFAM" id="SSF55073">
    <property type="entry name" value="Nucleotide cyclase"/>
    <property type="match status" value="1"/>
</dbReference>
<dbReference type="SMART" id="SM00044">
    <property type="entry name" value="CYCc"/>
    <property type="match status" value="1"/>
</dbReference>
<organism evidence="4 5">
    <name type="scientific">Mycobacterium shimoidei</name>
    <dbReference type="NCBI Taxonomy" id="29313"/>
    <lineage>
        <taxon>Bacteria</taxon>
        <taxon>Bacillati</taxon>
        <taxon>Actinomycetota</taxon>
        <taxon>Actinomycetes</taxon>
        <taxon>Mycobacteriales</taxon>
        <taxon>Mycobacteriaceae</taxon>
        <taxon>Mycobacterium</taxon>
    </lineage>
</organism>
<dbReference type="STRING" id="29313.BHQ16_15065"/>
<dbReference type="PANTHER" id="PTHR16305">
    <property type="entry name" value="TESTICULAR SOLUBLE ADENYLYL CYCLASE"/>
    <property type="match status" value="1"/>
</dbReference>
<dbReference type="PROSITE" id="PS50125">
    <property type="entry name" value="GUANYLATE_CYCLASE_2"/>
    <property type="match status" value="1"/>
</dbReference>
<evidence type="ECO:0000256" key="1">
    <source>
        <dbReference type="ARBA" id="ARBA00022741"/>
    </source>
</evidence>
<protein>
    <submittedName>
        <fullName evidence="4">Regulatory protein [Mycobacterium leprae TN]</fullName>
    </submittedName>
</protein>
<dbReference type="GO" id="GO:0005737">
    <property type="term" value="C:cytoplasm"/>
    <property type="evidence" value="ECO:0007669"/>
    <property type="project" value="TreeGrafter"/>
</dbReference>
<accession>A0A375YTJ7</accession>
<evidence type="ECO:0000259" key="3">
    <source>
        <dbReference type="PROSITE" id="PS50125"/>
    </source>
</evidence>
<name>A0A375YTJ7_MYCSH</name>
<dbReference type="SUPFAM" id="SSF52540">
    <property type="entry name" value="P-loop containing nucleoside triphosphate hydrolases"/>
    <property type="match status" value="1"/>
</dbReference>
<dbReference type="Proteomes" id="UP000252015">
    <property type="component" value="Unassembled WGS sequence"/>
</dbReference>
<dbReference type="GO" id="GO:0009190">
    <property type="term" value="P:cyclic nucleotide biosynthetic process"/>
    <property type="evidence" value="ECO:0007669"/>
    <property type="project" value="InterPro"/>
</dbReference>
<dbReference type="InterPro" id="IPR001054">
    <property type="entry name" value="A/G_cyclase"/>
</dbReference>
<sequence>MTVLFADVVHSMDIAAAVGAERLREIMTELANRCAAVVQRYGGTVDKFTGDGVMAVFGAPVALEDHAIRACRAALGVQDEAKRLAVDIAERDGIDLQLRVGLNSGQVVAGDIGPGPFGYTTVGEQVGMAQRMESAAPPGGVMLSASTARLVNDAARLGEVQLVRIKGAVEPVPARRLLGMTERRSAVGRDRSTLVGRRGEMAVIDELLQRAIHGRGAVVAVAGSAGIGKSRLVHELGSMANRRGVEVFTTFCESHTTQVPFYAVARLLRAATGIEGVDVQTARERVRAQVPDADAEDLLLLHDLLGIADPGVPLPAIDPDARRRRLTALLNAASLTRQTPAVYVVEDAHWVDEVSESLLADFLEVIPQTPSLVLITYRPEYQGVLYRVPGAHTISLAPLDESETAALVGQLLGSDPSVGGLSHSIVDRAGGNPFFAEEIVHDLTERGVLTGRPGAFQTTTDAADVTVPATLQTTIAARIDRLDPKAKRTLSAAAVIGSRFAAHLLAELGIEPFVDELIAAELIERVKDTREPEYVFHHPLVRAVAYEAQLKADRAQLHRRLATAIEQRDASVDENAALIGEHLEAAGDLPAAFTWHMRAGGWSANRDVVAARTSWRRARQVADQLPEDNPAKLAMRIAPRTLLCATAWRVGGSVADTGFDELRELTTACGDKRSLAMGMVGYVMALTIHSYHRESSRMATECMELFESIGDPALIIGLAFPLVLAKYEAGEVAQALQMADRAIDLADGDPTAGNLIFGSPLAILTAIRSILRGSLGQEGAREDADRAVVMARENDPVSLVFVIMYKYMSITAGGLLPDDQALRDTAEVLPIAERSGDDFALAAAWFIRGIALYYRDGPERSDGFDLLMKTRDAAMRERFSMTTLSFIDSQIAREKARNGDLDGGIELARSIVQHLSQTGEMFSRGAVTTVFVELLLTRATATDLREAEETLDALTAPTNPGSLVVELPALRLRALLARAHGDEARYRDFADRYHAMARSLEADGHIAMAEAM</sequence>